<name>D7G161_ECTSI</name>
<keyword evidence="6 10" id="KW-0812">Transmembrane</keyword>
<evidence type="ECO:0000256" key="2">
    <source>
        <dbReference type="ARBA" id="ARBA00004922"/>
    </source>
</evidence>
<dbReference type="UniPathway" id="UPA00378"/>
<evidence type="ECO:0000256" key="4">
    <source>
        <dbReference type="ARBA" id="ARBA00022676"/>
    </source>
</evidence>
<dbReference type="InterPro" id="IPR004856">
    <property type="entry name" value="Glyco_trans_ALG6/ALG8"/>
</dbReference>
<evidence type="ECO:0000313" key="13">
    <source>
        <dbReference type="EMBL" id="CBJ33171.1"/>
    </source>
</evidence>
<evidence type="ECO:0000256" key="5">
    <source>
        <dbReference type="ARBA" id="ARBA00022679"/>
    </source>
</evidence>
<feature type="chain" id="PRO_5003096060" description="Alpha-1,3-glucosyltransferase" evidence="12">
    <location>
        <begin position="20"/>
        <end position="647"/>
    </location>
</feature>
<feature type="transmembrane region" description="Helical" evidence="10">
    <location>
        <begin position="186"/>
        <end position="206"/>
    </location>
</feature>
<dbReference type="OrthoDB" id="1689333at2759"/>
<evidence type="ECO:0000256" key="9">
    <source>
        <dbReference type="ARBA" id="ARBA00023136"/>
    </source>
</evidence>
<dbReference type="AlphaFoldDB" id="D7G161"/>
<keyword evidence="8 10" id="KW-1133">Transmembrane helix</keyword>
<dbReference type="EC" id="2.4.1.-" evidence="10"/>
<proteinExistence type="inferred from homology"/>
<feature type="transmembrane region" description="Helical" evidence="10">
    <location>
        <begin position="157"/>
        <end position="174"/>
    </location>
</feature>
<feature type="signal peptide" evidence="12">
    <location>
        <begin position="1"/>
        <end position="19"/>
    </location>
</feature>
<feature type="region of interest" description="Disordered" evidence="11">
    <location>
        <begin position="221"/>
        <end position="265"/>
    </location>
</feature>
<dbReference type="Pfam" id="PF03155">
    <property type="entry name" value="Alg6_Alg8"/>
    <property type="match status" value="1"/>
</dbReference>
<feature type="region of interest" description="Disordered" evidence="11">
    <location>
        <begin position="522"/>
        <end position="546"/>
    </location>
</feature>
<dbReference type="PANTHER" id="PTHR12413:SF2">
    <property type="entry name" value="DOLICHYL PYROPHOSPHATE GLC1MAN9GLCNAC2 ALPHA-1,3-GLUCOSYLTRANSFERASE-RELATED"/>
    <property type="match status" value="1"/>
</dbReference>
<comment type="similarity">
    <text evidence="3 10">Belongs to the ALG6/ALG8 glucosyltransferase family.</text>
</comment>
<evidence type="ECO:0000256" key="3">
    <source>
        <dbReference type="ARBA" id="ARBA00008715"/>
    </source>
</evidence>
<feature type="transmembrane region" description="Helical" evidence="10">
    <location>
        <begin position="611"/>
        <end position="637"/>
    </location>
</feature>
<organism evidence="13 14">
    <name type="scientific">Ectocarpus siliculosus</name>
    <name type="common">Brown alga</name>
    <name type="synonym">Conferva siliculosa</name>
    <dbReference type="NCBI Taxonomy" id="2880"/>
    <lineage>
        <taxon>Eukaryota</taxon>
        <taxon>Sar</taxon>
        <taxon>Stramenopiles</taxon>
        <taxon>Ochrophyta</taxon>
        <taxon>PX clade</taxon>
        <taxon>Phaeophyceae</taxon>
        <taxon>Ectocarpales</taxon>
        <taxon>Ectocarpaceae</taxon>
        <taxon>Ectocarpus</taxon>
    </lineage>
</organism>
<comment type="pathway">
    <text evidence="2 10">Protein modification; protein glycosylation.</text>
</comment>
<protein>
    <recommendedName>
        <fullName evidence="10">Alpha-1,3-glucosyltransferase</fullName>
        <ecNumber evidence="10">2.4.1.-</ecNumber>
    </recommendedName>
</protein>
<dbReference type="EMBL" id="FN649746">
    <property type="protein sequence ID" value="CBJ33171.1"/>
    <property type="molecule type" value="Genomic_DNA"/>
</dbReference>
<accession>D7G161</accession>
<evidence type="ECO:0000256" key="10">
    <source>
        <dbReference type="RuleBase" id="RU363110"/>
    </source>
</evidence>
<dbReference type="OMA" id="YHSTDFD"/>
<dbReference type="STRING" id="2880.D7G161"/>
<evidence type="ECO:0000313" key="14">
    <source>
        <dbReference type="Proteomes" id="UP000002630"/>
    </source>
</evidence>
<sequence>MLFGMASLIKLLVLAPCLYRSTDFEVHRNWLAITHSKSLVDWYWEDTSEWTLDYPPLFGYFQWALSQAAVHVEPDLVKITPYYEPSEVAVWFQRVSVMVVDVTMVLGVVAWCKGARMRQKSGGVHSGTVPQDVACATCVGPLVLLNSGLFLVDHVHFQYNGFLLGLLLLSMGLIRQGRVLSGGATFAGLLMLKHLFLALAPLYFVYLLRSYCCGASAQQLSKGVGGSGDVRRGGESSVGEASQPPERGDRKDLQRAVPSVSHEQVQAVSREDAPLARLSWKRLASLGSAVLFVFGSVLGPLCVSDGWTKDACLKQLGQLGVRLFPFGRGLVHAYWAPNVWAVYLFLDRVLLASLKLAGLAAVSDGKGSTTGGLVRTEIMAILPSVPTAACLFLSVLACWPAFVRAWKTPSAQVFAWGVVHCSLSAFLVGFHVHEKALLVPAVVSALLASHSRAGARMYLRLSFLAAFAVFPLLPGPELRVLKVVLLITHLMLATSLLEHRHAENIKYEGMAPTHSRVSERILADHSSERSPSSAPGEPSRKASGSVTELVGLAPEQRAGAGVGRVSTGGKCAPAPCLWTGWDKAYVAGAGVIFVLGEVVHPLVFQEGTLPFLPLMGVSVFGAVGVMACWGLSVSAISTTVQGNEEPM</sequence>
<feature type="transmembrane region" description="Helical" evidence="10">
    <location>
        <begin position="414"/>
        <end position="433"/>
    </location>
</feature>
<evidence type="ECO:0000256" key="12">
    <source>
        <dbReference type="SAM" id="SignalP"/>
    </source>
</evidence>
<evidence type="ECO:0000256" key="11">
    <source>
        <dbReference type="SAM" id="MobiDB-lite"/>
    </source>
</evidence>
<keyword evidence="7 10" id="KW-0256">Endoplasmic reticulum</keyword>
<reference evidence="13 14" key="1">
    <citation type="journal article" date="2010" name="Nature">
        <title>The Ectocarpus genome and the independent evolution of multicellularity in brown algae.</title>
        <authorList>
            <person name="Cock J.M."/>
            <person name="Sterck L."/>
            <person name="Rouze P."/>
            <person name="Scornet D."/>
            <person name="Allen A.E."/>
            <person name="Amoutzias G."/>
            <person name="Anthouard V."/>
            <person name="Artiguenave F."/>
            <person name="Aury J.M."/>
            <person name="Badger J.H."/>
            <person name="Beszteri B."/>
            <person name="Billiau K."/>
            <person name="Bonnet E."/>
            <person name="Bothwell J.H."/>
            <person name="Bowler C."/>
            <person name="Boyen C."/>
            <person name="Brownlee C."/>
            <person name="Carrano C.J."/>
            <person name="Charrier B."/>
            <person name="Cho G.Y."/>
            <person name="Coelho S.M."/>
            <person name="Collen J."/>
            <person name="Corre E."/>
            <person name="Da Silva C."/>
            <person name="Delage L."/>
            <person name="Delaroque N."/>
            <person name="Dittami S.M."/>
            <person name="Doulbeau S."/>
            <person name="Elias M."/>
            <person name="Farnham G."/>
            <person name="Gachon C.M."/>
            <person name="Gschloessl B."/>
            <person name="Heesch S."/>
            <person name="Jabbari K."/>
            <person name="Jubin C."/>
            <person name="Kawai H."/>
            <person name="Kimura K."/>
            <person name="Kloareg B."/>
            <person name="Kupper F.C."/>
            <person name="Lang D."/>
            <person name="Le Bail A."/>
            <person name="Leblanc C."/>
            <person name="Lerouge P."/>
            <person name="Lohr M."/>
            <person name="Lopez P.J."/>
            <person name="Martens C."/>
            <person name="Maumus F."/>
            <person name="Michel G."/>
            <person name="Miranda-Saavedra D."/>
            <person name="Morales J."/>
            <person name="Moreau H."/>
            <person name="Motomura T."/>
            <person name="Nagasato C."/>
            <person name="Napoli C.A."/>
            <person name="Nelson D.R."/>
            <person name="Nyvall-Collen P."/>
            <person name="Peters A.F."/>
            <person name="Pommier C."/>
            <person name="Potin P."/>
            <person name="Poulain J."/>
            <person name="Quesneville H."/>
            <person name="Read B."/>
            <person name="Rensing S.A."/>
            <person name="Ritter A."/>
            <person name="Rousvoal S."/>
            <person name="Samanta M."/>
            <person name="Samson G."/>
            <person name="Schroeder D.C."/>
            <person name="Segurens B."/>
            <person name="Strittmatter M."/>
            <person name="Tonon T."/>
            <person name="Tregear J.W."/>
            <person name="Valentin K."/>
            <person name="von Dassow P."/>
            <person name="Yamagishi T."/>
            <person name="Van de Peer Y."/>
            <person name="Wincker P."/>
        </authorList>
    </citation>
    <scope>NUCLEOTIDE SEQUENCE [LARGE SCALE GENOMIC DNA]</scope>
    <source>
        <strain evidence="14">Ec32 / CCAP1310/4</strain>
    </source>
</reference>
<dbReference type="eggNOG" id="KOG2576">
    <property type="taxonomic scope" value="Eukaryota"/>
</dbReference>
<feature type="transmembrane region" description="Helical" evidence="10">
    <location>
        <begin position="378"/>
        <end position="402"/>
    </location>
</feature>
<evidence type="ECO:0000256" key="1">
    <source>
        <dbReference type="ARBA" id="ARBA00004477"/>
    </source>
</evidence>
<keyword evidence="9 10" id="KW-0472">Membrane</keyword>
<dbReference type="GO" id="GO:0006487">
    <property type="term" value="P:protein N-linked glycosylation"/>
    <property type="evidence" value="ECO:0007669"/>
    <property type="project" value="TreeGrafter"/>
</dbReference>
<keyword evidence="14" id="KW-1185">Reference proteome</keyword>
<keyword evidence="12" id="KW-0732">Signal</keyword>
<dbReference type="PANTHER" id="PTHR12413">
    <property type="entry name" value="DOLICHYL GLYCOSYLTRANSFERASE"/>
    <property type="match status" value="1"/>
</dbReference>
<evidence type="ECO:0000256" key="7">
    <source>
        <dbReference type="ARBA" id="ARBA00022824"/>
    </source>
</evidence>
<dbReference type="GO" id="GO:0042283">
    <property type="term" value="F:dolichyl pyrophosphate Glc1Man9GlcNAc2 alpha-1,3-glucosyltransferase activity"/>
    <property type="evidence" value="ECO:0007669"/>
    <property type="project" value="TreeGrafter"/>
</dbReference>
<keyword evidence="4 10" id="KW-0328">Glycosyltransferase</keyword>
<evidence type="ECO:0000256" key="8">
    <source>
        <dbReference type="ARBA" id="ARBA00022989"/>
    </source>
</evidence>
<evidence type="ECO:0000256" key="6">
    <source>
        <dbReference type="ARBA" id="ARBA00022692"/>
    </source>
</evidence>
<dbReference type="InParanoid" id="D7G161"/>
<feature type="transmembrane region" description="Helical" evidence="10">
    <location>
        <begin position="283"/>
        <end position="303"/>
    </location>
</feature>
<feature type="transmembrane region" description="Helical" evidence="10">
    <location>
        <begin position="133"/>
        <end position="151"/>
    </location>
</feature>
<dbReference type="Proteomes" id="UP000002630">
    <property type="component" value="Linkage Group LG21"/>
</dbReference>
<feature type="transmembrane region" description="Helical" evidence="10">
    <location>
        <begin position="584"/>
        <end position="604"/>
    </location>
</feature>
<comment type="subcellular location">
    <subcellularLocation>
        <location evidence="1 10">Endoplasmic reticulum membrane</location>
        <topology evidence="1 10">Multi-pass membrane protein</topology>
    </subcellularLocation>
</comment>
<gene>
    <name evidence="13" type="primary">ALG8</name>
    <name evidence="13" type="ORF">Esi_0437_0005</name>
</gene>
<feature type="transmembrane region" description="Helical" evidence="10">
    <location>
        <begin position="91"/>
        <end position="112"/>
    </location>
</feature>
<keyword evidence="5 10" id="KW-0808">Transferase</keyword>
<dbReference type="EMBL" id="FN648638">
    <property type="protein sequence ID" value="CBJ33171.1"/>
    <property type="molecule type" value="Genomic_DNA"/>
</dbReference>
<dbReference type="GO" id="GO:0005789">
    <property type="term" value="C:endoplasmic reticulum membrane"/>
    <property type="evidence" value="ECO:0007669"/>
    <property type="project" value="UniProtKB-SubCell"/>
</dbReference>